<accession>Q8JKK0</accession>
<evidence type="ECO:0000313" key="2">
    <source>
        <dbReference type="Proteomes" id="UP000232784"/>
    </source>
</evidence>
<proteinExistence type="predicted"/>
<reference evidence="1 2" key="1">
    <citation type="journal article" date="2002" name="J. Virol.">
        <title>Analysis of the complete genome sequence of the Hz-1 virus suggests that it is related to members of the Baculoviridae.</title>
        <authorList>
            <person name="Cheng C.H."/>
            <person name="Liu S.M."/>
            <person name="Chow T.Y."/>
            <person name="Hsiao Y.Y."/>
            <person name="Wang D.P."/>
            <person name="Huang J.J."/>
            <person name="Chen H.H."/>
        </authorList>
    </citation>
    <scope>NUCLEOTIDE SEQUENCE [LARGE SCALE GENOMIC DNA]</scope>
</reference>
<gene>
    <name evidence="1" type="primary">orf113</name>
</gene>
<dbReference type="Proteomes" id="UP000232784">
    <property type="component" value="Segment"/>
</dbReference>
<dbReference type="KEGG" id="vg:955182"/>
<evidence type="ECO:0000313" key="1">
    <source>
        <dbReference type="EMBL" id="AAN04406.1"/>
    </source>
</evidence>
<keyword evidence="2" id="KW-1185">Reference proteome</keyword>
<dbReference type="EMBL" id="AF451898">
    <property type="protein sequence ID" value="AAN04406.1"/>
    <property type="molecule type" value="Genomic_DNA"/>
</dbReference>
<protein>
    <submittedName>
        <fullName evidence="1">Orf113</fullName>
    </submittedName>
</protein>
<name>Q8JKK0_9VIRU</name>
<organism evidence="1 2">
    <name type="scientific">Heliothis zea nudivirus 1</name>
    <dbReference type="NCBI Taxonomy" id="3116536"/>
    <lineage>
        <taxon>Viruses</taxon>
        <taxon>Viruses incertae sedis</taxon>
        <taxon>Naldaviricetes</taxon>
        <taxon>Lefavirales</taxon>
        <taxon>Nudiviridae</taxon>
        <taxon>Betanudivirus</taxon>
        <taxon>Betanudivirus hezeae</taxon>
    </lineage>
</organism>
<sequence>MLNSHCIRNAVSRLGVNQKAYLHKHFLSIHIVARSEGFLMSISNGEFSISI</sequence>